<keyword evidence="2" id="KW-1185">Reference proteome</keyword>
<evidence type="ECO:0000313" key="2">
    <source>
        <dbReference type="Proteomes" id="UP001162098"/>
    </source>
</evidence>
<evidence type="ECO:0000313" key="1">
    <source>
        <dbReference type="EMBL" id="QPB44382.1"/>
    </source>
</evidence>
<protein>
    <submittedName>
        <fullName evidence="1">Uncharacterized protein</fullName>
    </submittedName>
</protein>
<dbReference type="EMBL" id="MW018138">
    <property type="protein sequence ID" value="QPB44382.1"/>
    <property type="molecule type" value="Genomic_DNA"/>
</dbReference>
<accession>A0A7S7YFX8</accession>
<dbReference type="KEGG" id="vg:80543578"/>
<reference evidence="1 2" key="1">
    <citation type="submission" date="2020-09" db="EMBL/GenBank/DDBJ databases">
        <authorList>
            <person name="Zhang R."/>
            <person name="Garcia K."/>
            <person name="Ogata H."/>
        </authorList>
    </citation>
    <scope>NUCLEOTIDE SEQUENCE [LARGE SCALE GENOMIC DNA]</scope>
    <source>
        <strain evidence="2">stheno</strain>
    </source>
</reference>
<dbReference type="Proteomes" id="UP001162098">
    <property type="component" value="Segment"/>
</dbReference>
<sequence length="118" mass="13964">MHGFGAIKPSFVQRLQHTPSEYDYEIGAGTFCIVYPHHGTPDDDCAQLFVVTQIREKFKSGCPKRIIVEHPERRENCKSDWQRTLYYSTSKKRWFCKAIDGLRHPVWDYHFEERATNK</sequence>
<name>A0A7S7YFX8_9VIRU</name>
<proteinExistence type="predicted"/>
<organism evidence="1 2">
    <name type="scientific">Medusavirus stheno T3</name>
    <dbReference type="NCBI Taxonomy" id="3069717"/>
    <lineage>
        <taxon>Viruses</taxon>
        <taxon>Varidnaviria</taxon>
        <taxon>Bamfordvirae</taxon>
        <taxon>Nucleocytoviricota</taxon>
        <taxon>Megaviricetes</taxon>
        <taxon>Mamonoviridae</taxon>
        <taxon>Medusavirus</taxon>
        <taxon>Medusavirus sthenus</taxon>
    </lineage>
</organism>